<evidence type="ECO:0000313" key="3">
    <source>
        <dbReference type="Proteomes" id="UP000019591"/>
    </source>
</evidence>
<reference evidence="2 3" key="1">
    <citation type="journal article" date="2014" name="Genome Announc.">
        <title>Complete Genome Sequence of Amino Acid-Utilizing Eubacterium acidaminophilum al-2 (DSM 3953).</title>
        <authorList>
            <person name="Poehlein A."/>
            <person name="Andreesen J.R."/>
            <person name="Daniel R."/>
        </authorList>
    </citation>
    <scope>NUCLEOTIDE SEQUENCE [LARGE SCALE GENOMIC DNA]</scope>
    <source>
        <strain evidence="2 3">DSM 3953</strain>
    </source>
</reference>
<dbReference type="Proteomes" id="UP000019591">
    <property type="component" value="Chromosome"/>
</dbReference>
<keyword evidence="1" id="KW-0175">Coiled coil</keyword>
<name>W8TJK8_PEPAC</name>
<dbReference type="OrthoDB" id="90760at2"/>
<gene>
    <name evidence="2" type="ORF">EAL2_c11140</name>
</gene>
<keyword evidence="3" id="KW-1185">Reference proteome</keyword>
<dbReference type="HOGENOM" id="CLU_018341_0_0_9"/>
<dbReference type="PATRIC" id="fig|1286171.3.peg.1065"/>
<dbReference type="eggNOG" id="COG3941">
    <property type="taxonomic scope" value="Bacteria"/>
</dbReference>
<dbReference type="RefSeq" id="WP_025435417.1">
    <property type="nucleotide sequence ID" value="NZ_CP007452.1"/>
</dbReference>
<organism evidence="2 3">
    <name type="scientific">Peptoclostridium acidaminophilum DSM 3953</name>
    <dbReference type="NCBI Taxonomy" id="1286171"/>
    <lineage>
        <taxon>Bacteria</taxon>
        <taxon>Bacillati</taxon>
        <taxon>Bacillota</taxon>
        <taxon>Clostridia</taxon>
        <taxon>Peptostreptococcales</taxon>
        <taxon>Peptoclostridiaceae</taxon>
        <taxon>Peptoclostridium</taxon>
    </lineage>
</organism>
<proteinExistence type="predicted"/>
<dbReference type="STRING" id="1286171.EAL2_c11140"/>
<accession>W8TJK8</accession>
<dbReference type="KEGG" id="eac:EAL2_c11140"/>
<dbReference type="AlphaFoldDB" id="W8TJK8"/>
<protein>
    <submittedName>
        <fullName evidence="2">Uncharacterized protein</fullName>
    </submittedName>
</protein>
<evidence type="ECO:0000256" key="1">
    <source>
        <dbReference type="SAM" id="Coils"/>
    </source>
</evidence>
<dbReference type="EMBL" id="CP007452">
    <property type="protein sequence ID" value="AHM56412.1"/>
    <property type="molecule type" value="Genomic_DNA"/>
</dbReference>
<sequence length="616" mass="66297">MAKKDKEITARIGIRDNMSATVKGLRNETSKFRQELAQTQKKLESVSKRKHTMRVNNSDAMKKIKEVSEKLEGKKNKAIEIIAKAKVKKNSLTKSANEIKNALKVPVAPLIKVKDEASKQISKIKKSLGNLASHPVVIGASIAGGAALAGGAVALKAGMELEQQQISMQHFIDVNNKEKSKGDNKKSADKFLKNLRENANATPFETGEVIQAGTRAVGLTQGDTNKAMELVKVAEDMAALNPGKTVQDAMEALADAKNGEYERLKEFNVKVSKEDADKMGGFEGLVNKSLKSQFEGGSAKLADSGAGLMSTISGKLKSNMSDTGLAMLEKLKPAMKDAIGLIDSFSPTMQKMGVGVANGIGIASKYLGMFGGWIQGNMPAAKRVATDAISWIGAKFGWLKGESGTLKNILGTSWSGIKIAISTGAKVARPYMDILAGGFRLLYNVAKTSFPLVSGIIKTAWKIIKPILDVFTEMLKGVAWGVGKLADGAEWLSDKFSDKGKGSSGSSKVKNTRSVERNAKGSNYFKGGLSWVGEQGPELLEIPRGARILPTKESMRFANGYTPASQQSQGSKFTQNKISLTIDKIADTVVIREEADMYKFANILIREFEKACFNAV</sequence>
<evidence type="ECO:0000313" key="2">
    <source>
        <dbReference type="EMBL" id="AHM56412.1"/>
    </source>
</evidence>
<feature type="coiled-coil region" evidence="1">
    <location>
        <begin position="22"/>
        <end position="102"/>
    </location>
</feature>